<feature type="binding site" evidence="10">
    <location>
        <begin position="34"/>
        <end position="41"/>
    </location>
    <ligand>
        <name>ATP</name>
        <dbReference type="ChEBI" id="CHEBI:30616"/>
    </ligand>
</feature>
<dbReference type="PROSITE" id="PS51198">
    <property type="entry name" value="UVRD_HELICASE_ATP_BIND"/>
    <property type="match status" value="1"/>
</dbReference>
<keyword evidence="6" id="KW-0413">Isomerase</keyword>
<evidence type="ECO:0000259" key="11">
    <source>
        <dbReference type="PROSITE" id="PS51198"/>
    </source>
</evidence>
<evidence type="ECO:0000256" key="10">
    <source>
        <dbReference type="PROSITE-ProRule" id="PRU00560"/>
    </source>
</evidence>
<sequence length="578" mass="62993">MHVAESGADALLAGLDEQQRLAAEALVGPVCILAGAGTGKTRAITHRIAYGVTSGAYAPNRVMALTFTARAAAELRGRLRHLGAGGVAARTFHAAALSQLNYFWPHVVGGQVPRILDGKGRLLGHAAETLRLKLDTATLRDIAAEIEWRKVSGLGLEQYAAQVGSRALPGRLTAEQTVAMQETYERLKDERRQLDFEDVLLAMAGMIESEPSVALQVREQYRFFVVDEYQDVSPLQHDLLALWLGDRRDLCVVGDASQTIYSFAGARSDYLLDFPKHYPDATVVRLEQNYRSTAPIITAANQLMRGRSGALSLRPRTPTGNAPAHPEPAVREYATDIAEARGVAQQVLELVDGGTRPEDIAVLYRVNVQAAALETALGEVGVSYQIRGSKRFFDLPEVKQAVMSLRAASVSISGEPLFKSVSDVLRSLGWSQSPPEARGAVRDRWESLNAIMGLVDQAAPGTTFRQFTDELMERQAGQHEPTVSAVTLATLHSAKGLEWDCVFLVGLSEGLVPISYATRFEQVDEERRLLYVGITRARRRLSMSWAASGAQQRSPRERSRFLAELGIRNARGAGGRAG</sequence>
<evidence type="ECO:0000256" key="4">
    <source>
        <dbReference type="ARBA" id="ARBA00022806"/>
    </source>
</evidence>
<dbReference type="PANTHER" id="PTHR11070">
    <property type="entry name" value="UVRD / RECB / PCRA DNA HELICASE FAMILY MEMBER"/>
    <property type="match status" value="1"/>
</dbReference>
<evidence type="ECO:0000256" key="9">
    <source>
        <dbReference type="ARBA" id="ARBA00048988"/>
    </source>
</evidence>
<accession>A0A3M8L0K0</accession>
<dbReference type="Pfam" id="PF00580">
    <property type="entry name" value="UvrD-helicase"/>
    <property type="match status" value="1"/>
</dbReference>
<feature type="domain" description="UvrD-like helicase C-terminal" evidence="12">
    <location>
        <begin position="294"/>
        <end position="572"/>
    </location>
</feature>
<feature type="domain" description="UvrD-like helicase ATP-binding" evidence="11">
    <location>
        <begin position="13"/>
        <end position="293"/>
    </location>
</feature>
<dbReference type="PANTHER" id="PTHR11070:SF69">
    <property type="entry name" value="ATP-DEPENDENT DNA HELICASE UVRD2"/>
    <property type="match status" value="1"/>
</dbReference>
<dbReference type="GO" id="GO:0005524">
    <property type="term" value="F:ATP binding"/>
    <property type="evidence" value="ECO:0007669"/>
    <property type="project" value="UniProtKB-UniRule"/>
</dbReference>
<name>A0A3M8L0K0_9MICO</name>
<dbReference type="AlphaFoldDB" id="A0A3M8L0K0"/>
<evidence type="ECO:0000256" key="1">
    <source>
        <dbReference type="ARBA" id="ARBA00009922"/>
    </source>
</evidence>
<evidence type="ECO:0000256" key="3">
    <source>
        <dbReference type="ARBA" id="ARBA00022801"/>
    </source>
</evidence>
<dbReference type="GO" id="GO:0005829">
    <property type="term" value="C:cytosol"/>
    <property type="evidence" value="ECO:0007669"/>
    <property type="project" value="TreeGrafter"/>
</dbReference>
<comment type="similarity">
    <text evidence="1">Belongs to the helicase family. UvrD subfamily.</text>
</comment>
<dbReference type="InterPro" id="IPR013986">
    <property type="entry name" value="DExx_box_DNA_helicase_dom_sf"/>
</dbReference>
<dbReference type="EMBL" id="RDSR01000021">
    <property type="protein sequence ID" value="RNE59067.1"/>
    <property type="molecule type" value="Genomic_DNA"/>
</dbReference>
<dbReference type="Gene3D" id="1.10.486.10">
    <property type="entry name" value="PCRA, domain 4"/>
    <property type="match status" value="2"/>
</dbReference>
<evidence type="ECO:0000313" key="14">
    <source>
        <dbReference type="Proteomes" id="UP000279859"/>
    </source>
</evidence>
<dbReference type="InterPro" id="IPR014017">
    <property type="entry name" value="DNA_helicase_UvrD-like_C"/>
</dbReference>
<dbReference type="GO" id="GO:0016887">
    <property type="term" value="F:ATP hydrolysis activity"/>
    <property type="evidence" value="ECO:0007669"/>
    <property type="project" value="RHEA"/>
</dbReference>
<keyword evidence="14" id="KW-1185">Reference proteome</keyword>
<reference evidence="13 14" key="1">
    <citation type="submission" date="2018-11" db="EMBL/GenBank/DDBJ databases">
        <title>Cryobacterium sp. nov., isolated from rhizosphere soil of lettuce.</title>
        <authorList>
            <person name="Wang Y."/>
        </authorList>
    </citation>
    <scope>NUCLEOTIDE SEQUENCE [LARGE SCALE GENOMIC DNA]</scope>
    <source>
        <strain evidence="13 14">NEAU-85</strain>
    </source>
</reference>
<dbReference type="GO" id="GO:0043138">
    <property type="term" value="F:3'-5' DNA helicase activity"/>
    <property type="evidence" value="ECO:0007669"/>
    <property type="project" value="UniProtKB-EC"/>
</dbReference>
<dbReference type="Gene3D" id="1.10.10.160">
    <property type="match status" value="1"/>
</dbReference>
<keyword evidence="2 10" id="KW-0547">Nucleotide-binding</keyword>
<proteinExistence type="inferred from homology"/>
<comment type="catalytic activity">
    <reaction evidence="7">
        <text>Couples ATP hydrolysis with the unwinding of duplex DNA by translocating in the 3'-5' direction.</text>
        <dbReference type="EC" id="5.6.2.4"/>
    </reaction>
</comment>
<dbReference type="GO" id="GO:0003677">
    <property type="term" value="F:DNA binding"/>
    <property type="evidence" value="ECO:0007669"/>
    <property type="project" value="InterPro"/>
</dbReference>
<dbReference type="InterPro" id="IPR014016">
    <property type="entry name" value="UvrD-like_ATP-bd"/>
</dbReference>
<evidence type="ECO:0000256" key="8">
    <source>
        <dbReference type="ARBA" id="ARBA00034808"/>
    </source>
</evidence>
<dbReference type="InterPro" id="IPR027417">
    <property type="entry name" value="P-loop_NTPase"/>
</dbReference>
<evidence type="ECO:0000259" key="12">
    <source>
        <dbReference type="PROSITE" id="PS51217"/>
    </source>
</evidence>
<dbReference type="Pfam" id="PF13361">
    <property type="entry name" value="UvrD_C"/>
    <property type="match status" value="2"/>
</dbReference>
<dbReference type="GO" id="GO:0033202">
    <property type="term" value="C:DNA helicase complex"/>
    <property type="evidence" value="ECO:0007669"/>
    <property type="project" value="TreeGrafter"/>
</dbReference>
<dbReference type="OrthoDB" id="9806690at2"/>
<keyword evidence="5 10" id="KW-0067">ATP-binding</keyword>
<evidence type="ECO:0000256" key="5">
    <source>
        <dbReference type="ARBA" id="ARBA00022840"/>
    </source>
</evidence>
<dbReference type="PROSITE" id="PS51217">
    <property type="entry name" value="UVRD_HELICASE_CTER"/>
    <property type="match status" value="1"/>
</dbReference>
<evidence type="ECO:0000313" key="13">
    <source>
        <dbReference type="EMBL" id="RNE59067.1"/>
    </source>
</evidence>
<organism evidence="13 14">
    <name type="scientific">Cryobacterium tepidiphilum</name>
    <dbReference type="NCBI Taxonomy" id="2486026"/>
    <lineage>
        <taxon>Bacteria</taxon>
        <taxon>Bacillati</taxon>
        <taxon>Actinomycetota</taxon>
        <taxon>Actinomycetes</taxon>
        <taxon>Micrococcales</taxon>
        <taxon>Microbacteriaceae</taxon>
        <taxon>Cryobacterium</taxon>
    </lineage>
</organism>
<dbReference type="InterPro" id="IPR000212">
    <property type="entry name" value="DNA_helicase_UvrD/REP"/>
</dbReference>
<evidence type="ECO:0000256" key="2">
    <source>
        <dbReference type="ARBA" id="ARBA00022741"/>
    </source>
</evidence>
<protein>
    <recommendedName>
        <fullName evidence="8">DNA 3'-5' helicase</fullName>
        <ecNumber evidence="8">5.6.2.4</ecNumber>
    </recommendedName>
</protein>
<gene>
    <name evidence="13" type="ORF">EEJ31_11655</name>
</gene>
<evidence type="ECO:0000256" key="6">
    <source>
        <dbReference type="ARBA" id="ARBA00023235"/>
    </source>
</evidence>
<comment type="caution">
    <text evidence="13">The sequence shown here is derived from an EMBL/GenBank/DDBJ whole genome shotgun (WGS) entry which is preliminary data.</text>
</comment>
<dbReference type="CDD" id="cd18807">
    <property type="entry name" value="SF1_C_UvrD"/>
    <property type="match status" value="1"/>
</dbReference>
<dbReference type="EC" id="5.6.2.4" evidence="8"/>
<dbReference type="SUPFAM" id="SSF52540">
    <property type="entry name" value="P-loop containing nucleoside triphosphate hydrolases"/>
    <property type="match status" value="1"/>
</dbReference>
<dbReference type="Proteomes" id="UP000279859">
    <property type="component" value="Unassembled WGS sequence"/>
</dbReference>
<keyword evidence="3 10" id="KW-0378">Hydrolase</keyword>
<evidence type="ECO:0000256" key="7">
    <source>
        <dbReference type="ARBA" id="ARBA00034617"/>
    </source>
</evidence>
<dbReference type="GO" id="GO:0000725">
    <property type="term" value="P:recombinational repair"/>
    <property type="evidence" value="ECO:0007669"/>
    <property type="project" value="TreeGrafter"/>
</dbReference>
<dbReference type="Gene3D" id="3.40.50.300">
    <property type="entry name" value="P-loop containing nucleotide triphosphate hydrolases"/>
    <property type="match status" value="3"/>
</dbReference>
<dbReference type="CDD" id="cd17932">
    <property type="entry name" value="DEXQc_UvrD"/>
    <property type="match status" value="1"/>
</dbReference>
<comment type="catalytic activity">
    <reaction evidence="9">
        <text>ATP + H2O = ADP + phosphate + H(+)</text>
        <dbReference type="Rhea" id="RHEA:13065"/>
        <dbReference type="ChEBI" id="CHEBI:15377"/>
        <dbReference type="ChEBI" id="CHEBI:15378"/>
        <dbReference type="ChEBI" id="CHEBI:30616"/>
        <dbReference type="ChEBI" id="CHEBI:43474"/>
        <dbReference type="ChEBI" id="CHEBI:456216"/>
        <dbReference type="EC" id="5.6.2.4"/>
    </reaction>
</comment>
<keyword evidence="4 10" id="KW-0347">Helicase</keyword>